<proteinExistence type="predicted"/>
<evidence type="ECO:0000256" key="1">
    <source>
        <dbReference type="SAM" id="MobiDB-lite"/>
    </source>
</evidence>
<name>A0ABU6RVS2_9FABA</name>
<feature type="compositionally biased region" description="Basic and acidic residues" evidence="1">
    <location>
        <begin position="290"/>
        <end position="304"/>
    </location>
</feature>
<evidence type="ECO:0000313" key="3">
    <source>
        <dbReference type="EMBL" id="MED6128024.1"/>
    </source>
</evidence>
<comment type="caution">
    <text evidence="3">The sequence shown here is derived from an EMBL/GenBank/DDBJ whole genome shotgun (WGS) entry which is preliminary data.</text>
</comment>
<evidence type="ECO:0000313" key="4">
    <source>
        <dbReference type="Proteomes" id="UP001341840"/>
    </source>
</evidence>
<protein>
    <recommendedName>
        <fullName evidence="2">Putative plant transposon protein domain-containing protein</fullName>
    </recommendedName>
</protein>
<accession>A0ABU6RVS2</accession>
<reference evidence="3 4" key="1">
    <citation type="journal article" date="2023" name="Plants (Basel)">
        <title>Bridging the Gap: Combining Genomics and Transcriptomics Approaches to Understand Stylosanthes scabra, an Orphan Legume from the Brazilian Caatinga.</title>
        <authorList>
            <person name="Ferreira-Neto J.R.C."/>
            <person name="da Silva M.D."/>
            <person name="Binneck E."/>
            <person name="de Melo N.F."/>
            <person name="da Silva R.H."/>
            <person name="de Melo A.L.T.M."/>
            <person name="Pandolfi V."/>
            <person name="Bustamante F.O."/>
            <person name="Brasileiro-Vidal A.C."/>
            <person name="Benko-Iseppon A.M."/>
        </authorList>
    </citation>
    <scope>NUCLEOTIDE SEQUENCE [LARGE SCALE GENOMIC DNA]</scope>
    <source>
        <tissue evidence="3">Leaves</tissue>
    </source>
</reference>
<dbReference type="Pfam" id="PF20167">
    <property type="entry name" value="Transposase_32"/>
    <property type="match status" value="1"/>
</dbReference>
<gene>
    <name evidence="3" type="ORF">PIB30_093597</name>
</gene>
<organism evidence="3 4">
    <name type="scientific">Stylosanthes scabra</name>
    <dbReference type="NCBI Taxonomy" id="79078"/>
    <lineage>
        <taxon>Eukaryota</taxon>
        <taxon>Viridiplantae</taxon>
        <taxon>Streptophyta</taxon>
        <taxon>Embryophyta</taxon>
        <taxon>Tracheophyta</taxon>
        <taxon>Spermatophyta</taxon>
        <taxon>Magnoliopsida</taxon>
        <taxon>eudicotyledons</taxon>
        <taxon>Gunneridae</taxon>
        <taxon>Pentapetalae</taxon>
        <taxon>rosids</taxon>
        <taxon>fabids</taxon>
        <taxon>Fabales</taxon>
        <taxon>Fabaceae</taxon>
        <taxon>Papilionoideae</taxon>
        <taxon>50 kb inversion clade</taxon>
        <taxon>dalbergioids sensu lato</taxon>
        <taxon>Dalbergieae</taxon>
        <taxon>Pterocarpus clade</taxon>
        <taxon>Stylosanthes</taxon>
    </lineage>
</organism>
<feature type="region of interest" description="Disordered" evidence="1">
    <location>
        <begin position="247"/>
        <end position="304"/>
    </location>
</feature>
<dbReference type="InterPro" id="IPR046796">
    <property type="entry name" value="Transposase_32_dom"/>
</dbReference>
<dbReference type="Proteomes" id="UP001341840">
    <property type="component" value="Unassembled WGS sequence"/>
</dbReference>
<keyword evidence="4" id="KW-1185">Reference proteome</keyword>
<feature type="region of interest" description="Disordered" evidence="1">
    <location>
        <begin position="316"/>
        <end position="340"/>
    </location>
</feature>
<evidence type="ECO:0000259" key="2">
    <source>
        <dbReference type="Pfam" id="PF20167"/>
    </source>
</evidence>
<dbReference type="EMBL" id="JASCZI010032216">
    <property type="protein sequence ID" value="MED6128024.1"/>
    <property type="molecule type" value="Genomic_DNA"/>
</dbReference>
<feature type="domain" description="Putative plant transposon protein" evidence="2">
    <location>
        <begin position="56"/>
        <end position="241"/>
    </location>
</feature>
<sequence>MASSSSVSVLDNYRFKTAFNEELYNTIVKNKKVIAECCIDLDEDEYPKVKEQISLRGWRRLVAPKQEISIDLIHEFYVNAVVIEEEMEEHGGHIFRSFVRGVPIDFSPENIRTGATTDFETRKEHDQQLDRVLADLCMPGATWKLSIGQLRVSIQLRRQELNPIPRGWHEFTIHSLIPSSNRSEIPVIRAILIHCIMRGEDVRAEDIIADKIVHRAQGIKEKRKLGFPSTIYKLCKEAGVPLREFRRTKKIQAEKPITTRRMESTRLPRPVQRRQQEDEEEDHPMPQAEEGNKEGNEEEQGYEHDYHHQHDFEHQPEFEHHQDFNEEPPVQPPPLYHVPTYTDQHEKDLHSIETQLQNMMWYRQQTLENISKNQAEYMAELRDIKGK</sequence>